<dbReference type="SUPFAM" id="SSF46894">
    <property type="entry name" value="C-terminal effector domain of the bipartite response regulators"/>
    <property type="match status" value="1"/>
</dbReference>
<dbReference type="Pfam" id="PF00931">
    <property type="entry name" value="NB-ARC"/>
    <property type="match status" value="1"/>
</dbReference>
<feature type="DNA-binding region" description="OmpR/PhoB-type" evidence="3">
    <location>
        <begin position="6"/>
        <end position="104"/>
    </location>
</feature>
<gene>
    <name evidence="6" type="ORF">EXE57_01880</name>
</gene>
<dbReference type="GO" id="GO:0003677">
    <property type="term" value="F:DNA binding"/>
    <property type="evidence" value="ECO:0007669"/>
    <property type="project" value="UniProtKB-UniRule"/>
</dbReference>
<dbReference type="KEGG" id="noy:EXE57_01880"/>
<dbReference type="Pfam" id="PF03704">
    <property type="entry name" value="BTAD"/>
    <property type="match status" value="1"/>
</dbReference>
<evidence type="ECO:0000313" key="7">
    <source>
        <dbReference type="Proteomes" id="UP000294894"/>
    </source>
</evidence>
<dbReference type="SUPFAM" id="SSF52540">
    <property type="entry name" value="P-loop containing nucleoside triphosphate hydrolases"/>
    <property type="match status" value="1"/>
</dbReference>
<dbReference type="InterPro" id="IPR058852">
    <property type="entry name" value="HTH_77"/>
</dbReference>
<dbReference type="InterPro" id="IPR002182">
    <property type="entry name" value="NB-ARC"/>
</dbReference>
<evidence type="ECO:0000256" key="3">
    <source>
        <dbReference type="PROSITE-ProRule" id="PRU01091"/>
    </source>
</evidence>
<dbReference type="OrthoDB" id="136365at2"/>
<dbReference type="AlphaFoldDB" id="A0A4P7GHB3"/>
<dbReference type="GO" id="GO:0043531">
    <property type="term" value="F:ADP binding"/>
    <property type="evidence" value="ECO:0007669"/>
    <property type="project" value="InterPro"/>
</dbReference>
<evidence type="ECO:0000313" key="6">
    <source>
        <dbReference type="EMBL" id="QBR91153.1"/>
    </source>
</evidence>
<reference evidence="6 7" key="1">
    <citation type="submission" date="2019-03" db="EMBL/GenBank/DDBJ databases">
        <title>Three New Species of Nocardioides, Nocardioides euryhalodurans sp. nov., Nocardioides seonyuensis sp. nov. and Nocardioides eburneoflavus sp. nov., Iolated from Soil.</title>
        <authorList>
            <person name="Roh S.G."/>
            <person name="Lee C."/>
            <person name="Kim M.-K."/>
            <person name="Kim S.B."/>
        </authorList>
    </citation>
    <scope>NUCLEOTIDE SEQUENCE [LARGE SCALE GENOMIC DNA]</scope>
    <source>
        <strain evidence="6 7">MMS17-SY117</strain>
    </source>
</reference>
<dbReference type="Proteomes" id="UP000294894">
    <property type="component" value="Chromosome"/>
</dbReference>
<dbReference type="SUPFAM" id="SSF48452">
    <property type="entry name" value="TPR-like"/>
    <property type="match status" value="1"/>
</dbReference>
<evidence type="ECO:0000256" key="4">
    <source>
        <dbReference type="SAM" id="MobiDB-lite"/>
    </source>
</evidence>
<dbReference type="InterPro" id="IPR027417">
    <property type="entry name" value="P-loop_NTPase"/>
</dbReference>
<feature type="region of interest" description="Disordered" evidence="4">
    <location>
        <begin position="253"/>
        <end position="279"/>
    </location>
</feature>
<dbReference type="InterPro" id="IPR011990">
    <property type="entry name" value="TPR-like_helical_dom_sf"/>
</dbReference>
<dbReference type="Pfam" id="PF00486">
    <property type="entry name" value="Trans_reg_C"/>
    <property type="match status" value="1"/>
</dbReference>
<comment type="similarity">
    <text evidence="1">Belongs to the AfsR/DnrI/RedD regulatory family.</text>
</comment>
<evidence type="ECO:0000259" key="5">
    <source>
        <dbReference type="PROSITE" id="PS51755"/>
    </source>
</evidence>
<dbReference type="SMART" id="SM00862">
    <property type="entry name" value="Trans_reg_C"/>
    <property type="match status" value="1"/>
</dbReference>
<protein>
    <submittedName>
        <fullName evidence="6">ATPase</fullName>
    </submittedName>
</protein>
<dbReference type="InterPro" id="IPR001867">
    <property type="entry name" value="OmpR/PhoB-type_DNA-bd"/>
</dbReference>
<evidence type="ECO:0000256" key="2">
    <source>
        <dbReference type="ARBA" id="ARBA00023125"/>
    </source>
</evidence>
<dbReference type="PANTHER" id="PTHR47691:SF3">
    <property type="entry name" value="HTH-TYPE TRANSCRIPTIONAL REGULATOR RV0890C-RELATED"/>
    <property type="match status" value="1"/>
</dbReference>
<dbReference type="InterPro" id="IPR005158">
    <property type="entry name" value="BTAD"/>
</dbReference>
<dbReference type="Gene3D" id="3.40.50.300">
    <property type="entry name" value="P-loop containing nucleotide triphosphate hydrolases"/>
    <property type="match status" value="1"/>
</dbReference>
<dbReference type="PROSITE" id="PS51755">
    <property type="entry name" value="OMPR_PHOB"/>
    <property type="match status" value="1"/>
</dbReference>
<keyword evidence="2 3" id="KW-0238">DNA-binding</keyword>
<dbReference type="RefSeq" id="WP_135073473.1">
    <property type="nucleotide sequence ID" value="NZ_CP038267.1"/>
</dbReference>
<dbReference type="Gene3D" id="1.10.10.10">
    <property type="entry name" value="Winged helix-like DNA-binding domain superfamily/Winged helix DNA-binding domain"/>
    <property type="match status" value="1"/>
</dbReference>
<dbReference type="GO" id="GO:0006355">
    <property type="term" value="P:regulation of DNA-templated transcription"/>
    <property type="evidence" value="ECO:0007669"/>
    <property type="project" value="InterPro"/>
</dbReference>
<dbReference type="InterPro" id="IPR016032">
    <property type="entry name" value="Sig_transdc_resp-reg_C-effctor"/>
</dbReference>
<evidence type="ECO:0000256" key="1">
    <source>
        <dbReference type="ARBA" id="ARBA00005820"/>
    </source>
</evidence>
<dbReference type="PANTHER" id="PTHR47691">
    <property type="entry name" value="REGULATOR-RELATED"/>
    <property type="match status" value="1"/>
</dbReference>
<feature type="domain" description="OmpR/PhoB-type" evidence="5">
    <location>
        <begin position="6"/>
        <end position="104"/>
    </location>
</feature>
<keyword evidence="7" id="KW-1185">Reference proteome</keyword>
<sequence length="995" mass="105149">MSPEPGSERAALPLQVGVLGPLVLRVDGRSVEVPGMRRRALLALLALEAGHTVGVEQLVDRLWPEDQPENATQALYSHVSRLRGHLGAYADRLGRTAGGYRLVLEPGELDADAARRLAARVTRPDTPAAEVAALAREALALWRGPALGEFAALPSLEPASVPLEELRLRLHDDLVDAALRVAEPGVAELAALAAAASPLRERTALLHVRALAADGRTREAMAAAQAFRRRLAEETGLDPGPALDDLEQQVASGALEPAGPGGGRRPRAHVPRPDGPLLGRREDRAEVLRLLGGHAVVTVTGPGGVGKTRLALDVVADPEALQDGSEGVVLVDLGAVDRADRVCAAVASTLGLRTRGDVAAGDVAGALVDRSLLLLLDNCEHVVDACRELVVTLRRAAPGVHVLATSRVTLHVPGEYVVRLQPLPVPRDPTDLASLQRQPVVRAFLEHARARRPDLELREEDVPDLLEVVRRLDGLPLGIELAARQVAVMPLRAVRERLDRALDLATGPRGPGDRRQQTLRATIAASYRLLDEEGRALLRALAVFPGGADVATVEALVGHEAGAGDPVDVLHGLVDASLVVVDAETGRYRLLFTVRAFLLDELRATDALAAAEERFLDRCLAVAEELGAALLGPREADADRRLRAELDNLRAARDLAATRGRDDVRIGITVWLNDVTIWRDLREMWAWAVDLAEDASLAGHPSRPALLGCAADAARLVGDLDGALRWARAALDAAGPDPAPTLVLRAWSAQASVAHFRGDFVRARDRWLRAGEVETAEAGGFLASAALASAYAGDIPRARAILDRAHDANARGGSVSMAAFAAYVEGELRAAADPAAAVPHYLEAIEGGARVGATFVEGVARVALASARTRTGDVAGAADGFAYLLDAWRRTGQETQLWTTARNAAGLLAAAGRSEAAARLLICADAAPGAATVGHEIARHSGRVYVPVTDVVDGATLERLREETWRVGPGEVLDRATAELRDVAAGAQGAVALPR</sequence>
<dbReference type="InterPro" id="IPR036388">
    <property type="entry name" value="WH-like_DNA-bd_sf"/>
</dbReference>
<accession>A0A4P7GHB3</accession>
<dbReference type="Pfam" id="PF25872">
    <property type="entry name" value="HTH_77"/>
    <property type="match status" value="1"/>
</dbReference>
<dbReference type="SMART" id="SM01043">
    <property type="entry name" value="BTAD"/>
    <property type="match status" value="1"/>
</dbReference>
<dbReference type="Gene3D" id="1.25.40.10">
    <property type="entry name" value="Tetratricopeptide repeat domain"/>
    <property type="match status" value="1"/>
</dbReference>
<dbReference type="PRINTS" id="PR00364">
    <property type="entry name" value="DISEASERSIST"/>
</dbReference>
<proteinExistence type="inferred from homology"/>
<organism evidence="6 7">
    <name type="scientific">Nocardioides euryhalodurans</name>
    <dbReference type="NCBI Taxonomy" id="2518370"/>
    <lineage>
        <taxon>Bacteria</taxon>
        <taxon>Bacillati</taxon>
        <taxon>Actinomycetota</taxon>
        <taxon>Actinomycetes</taxon>
        <taxon>Propionibacteriales</taxon>
        <taxon>Nocardioidaceae</taxon>
        <taxon>Nocardioides</taxon>
    </lineage>
</organism>
<dbReference type="GO" id="GO:0000160">
    <property type="term" value="P:phosphorelay signal transduction system"/>
    <property type="evidence" value="ECO:0007669"/>
    <property type="project" value="InterPro"/>
</dbReference>
<dbReference type="EMBL" id="CP038267">
    <property type="protein sequence ID" value="QBR91153.1"/>
    <property type="molecule type" value="Genomic_DNA"/>
</dbReference>
<name>A0A4P7GHB3_9ACTN</name>